<gene>
    <name evidence="1" type="ORF">SAMN05216260_110286</name>
</gene>
<reference evidence="1 2" key="1">
    <citation type="submission" date="2016-10" db="EMBL/GenBank/DDBJ databases">
        <authorList>
            <person name="de Groot N.N."/>
        </authorList>
    </citation>
    <scope>NUCLEOTIDE SEQUENCE [LARGE SCALE GENOMIC DNA]</scope>
    <source>
        <strain evidence="1 2">CGMCC 4.1859</strain>
    </source>
</reference>
<accession>A0A1G7NRT1</accession>
<sequence>MLTSPHINLPDMSGTQPPPYQCQAYAYPLNEVRSIPLGSHSAASPRLALRWLRERTWHITDQLDPAYAQPGLHWLTDQPEHERALAYLAGGTGYQLTLYDDSARYVLAIYPPAASA</sequence>
<dbReference type="Proteomes" id="UP000198614">
    <property type="component" value="Unassembled WGS sequence"/>
</dbReference>
<proteinExistence type="predicted"/>
<organism evidence="1 2">
    <name type="scientific">Streptomyces griseoaurantiacus</name>
    <dbReference type="NCBI Taxonomy" id="68213"/>
    <lineage>
        <taxon>Bacteria</taxon>
        <taxon>Bacillati</taxon>
        <taxon>Actinomycetota</taxon>
        <taxon>Actinomycetes</taxon>
        <taxon>Kitasatosporales</taxon>
        <taxon>Streptomycetaceae</taxon>
        <taxon>Streptomyces</taxon>
        <taxon>Streptomyces aurantiacus group</taxon>
    </lineage>
</organism>
<dbReference type="AlphaFoldDB" id="A0A1G7NRT1"/>
<protein>
    <submittedName>
        <fullName evidence="1">Uncharacterized protein</fullName>
    </submittedName>
</protein>
<evidence type="ECO:0000313" key="2">
    <source>
        <dbReference type="Proteomes" id="UP000198614"/>
    </source>
</evidence>
<evidence type="ECO:0000313" key="1">
    <source>
        <dbReference type="EMBL" id="SDF76788.1"/>
    </source>
</evidence>
<dbReference type="OrthoDB" id="3854066at2"/>
<name>A0A1G7NRT1_9ACTN</name>
<dbReference type="EMBL" id="FNAX01000010">
    <property type="protein sequence ID" value="SDF76788.1"/>
    <property type="molecule type" value="Genomic_DNA"/>
</dbReference>